<dbReference type="CTD" id="9807354"/>
<dbReference type="PROSITE" id="PS50055">
    <property type="entry name" value="TYR_PHOSPHATASE_PTP"/>
    <property type="match status" value="1"/>
</dbReference>
<feature type="region of interest" description="Disordered" evidence="1">
    <location>
        <begin position="134"/>
        <end position="177"/>
    </location>
</feature>
<dbReference type="SUPFAM" id="SSF52799">
    <property type="entry name" value="(Phosphotyrosine protein) phosphatases II"/>
    <property type="match status" value="1"/>
</dbReference>
<feature type="region of interest" description="Disordered" evidence="1">
    <location>
        <begin position="1"/>
        <end position="104"/>
    </location>
</feature>
<dbReference type="InterPro" id="IPR029021">
    <property type="entry name" value="Prot-tyrosine_phosphatase-like"/>
</dbReference>
<reference evidence="3 4" key="1">
    <citation type="submission" date="2019-12" db="EMBL/GenBank/DDBJ databases">
        <title>Chromosome-level assembly of the Caenorhabditis remanei genome.</title>
        <authorList>
            <person name="Teterina A.A."/>
            <person name="Willis J.H."/>
            <person name="Phillips P.C."/>
        </authorList>
    </citation>
    <scope>NUCLEOTIDE SEQUENCE [LARGE SCALE GENOMIC DNA]</scope>
    <source>
        <strain evidence="3 4">PX506</strain>
        <tissue evidence="3">Whole organism</tissue>
    </source>
</reference>
<feature type="compositionally biased region" description="Polar residues" evidence="1">
    <location>
        <begin position="69"/>
        <end position="84"/>
    </location>
</feature>
<dbReference type="GeneID" id="9807354"/>
<dbReference type="EMBL" id="WUAV01000003">
    <property type="protein sequence ID" value="KAF1761784.1"/>
    <property type="molecule type" value="Genomic_DNA"/>
</dbReference>
<dbReference type="Gene3D" id="3.90.190.10">
    <property type="entry name" value="Protein tyrosine phosphatase superfamily"/>
    <property type="match status" value="1"/>
</dbReference>
<evidence type="ECO:0000256" key="1">
    <source>
        <dbReference type="SAM" id="MobiDB-lite"/>
    </source>
</evidence>
<comment type="caution">
    <text evidence="3">The sequence shown here is derived from an EMBL/GenBank/DDBJ whole genome shotgun (WGS) entry which is preliminary data.</text>
</comment>
<name>A0A6A5H4W0_CAERE</name>
<dbReference type="Pfam" id="PF00102">
    <property type="entry name" value="Y_phosphatase"/>
    <property type="match status" value="1"/>
</dbReference>
<dbReference type="InterPro" id="IPR003595">
    <property type="entry name" value="Tyr_Pase_cat"/>
</dbReference>
<dbReference type="RefSeq" id="XP_053587236.1">
    <property type="nucleotide sequence ID" value="XM_053727659.1"/>
</dbReference>
<dbReference type="InterPro" id="IPR000242">
    <property type="entry name" value="PTP_cat"/>
</dbReference>
<gene>
    <name evidence="3" type="ORF">GCK72_010040</name>
</gene>
<organism evidence="3 4">
    <name type="scientific">Caenorhabditis remanei</name>
    <name type="common">Caenorhabditis vulgaris</name>
    <dbReference type="NCBI Taxonomy" id="31234"/>
    <lineage>
        <taxon>Eukaryota</taxon>
        <taxon>Metazoa</taxon>
        <taxon>Ecdysozoa</taxon>
        <taxon>Nematoda</taxon>
        <taxon>Chromadorea</taxon>
        <taxon>Rhabditida</taxon>
        <taxon>Rhabditina</taxon>
        <taxon>Rhabditomorpha</taxon>
        <taxon>Rhabditoidea</taxon>
        <taxon>Rhabditidae</taxon>
        <taxon>Peloderinae</taxon>
        <taxon>Caenorhabditis</taxon>
    </lineage>
</organism>
<proteinExistence type="predicted"/>
<dbReference type="CDD" id="cd00047">
    <property type="entry name" value="PTPc"/>
    <property type="match status" value="1"/>
</dbReference>
<accession>A0A6A5H4W0</accession>
<dbReference type="PANTHER" id="PTHR23219:SF15">
    <property type="entry name" value="TYROSINE-PROTEIN PHOSPHATASE DOMAIN-CONTAINING PROTEIN"/>
    <property type="match status" value="1"/>
</dbReference>
<feature type="domain" description="Tyrosine-protein phosphatase" evidence="2">
    <location>
        <begin position="216"/>
        <end position="473"/>
    </location>
</feature>
<dbReference type="Proteomes" id="UP000483820">
    <property type="component" value="Chromosome III"/>
</dbReference>
<sequence>MSDEKKSSARKNNSVFQRVKKTLRQRSRESNQSKRKSTSKASERSKKDFPRFLKGKIGNRKKSSDRTKSICSRGSRTNSKDCNTSRSSHSREAESRSRVELIPRSIDLEEDVDHLVGTPDLLYEIKKEETKEFDEKKDVEVKDKKEEKKIERKEEKKEEKKEDKKDGSKEDFKTKARKKSDEKVDFSKIEKPKTRSWLGMEPAMRFFHKHNDILKIREEYNFLDSLTYNKTTDAFDANKQRNRHGCPKIYDENRVKLNRPGHEDVNYINASYINLKSFSHKLVVAQLPQFENESFVEDFWQMIYQEQITLIYLLVPEKALKNTPTSLFKEEHGAYQYVGKMFINNRRAEVSGDPKEYTIEVLLEGNSDSVICQLNHHATWEHLQQAPKTRPIIKMIHQFLTEKQIQNANVCVVSVFGCGRACSFIGALYAISQLNHGIEPSICEIMKDIKQHRPSATESFAQYAGIYAIVLDYIARKRGSKRDPINKEINDFIDILTDISPAVSPTKEKSLH</sequence>
<evidence type="ECO:0000259" key="2">
    <source>
        <dbReference type="PROSITE" id="PS50055"/>
    </source>
</evidence>
<dbReference type="SMART" id="SM00404">
    <property type="entry name" value="PTPc_motif"/>
    <property type="match status" value="1"/>
</dbReference>
<dbReference type="SMART" id="SM00194">
    <property type="entry name" value="PTPc"/>
    <property type="match status" value="1"/>
</dbReference>
<feature type="compositionally biased region" description="Basic and acidic residues" evidence="1">
    <location>
        <begin position="41"/>
        <end position="51"/>
    </location>
</feature>
<dbReference type="PANTHER" id="PTHR23219">
    <property type="entry name" value="TYROSINE-PROTEIN PHOSPHATASE C15H7.3-RELATED"/>
    <property type="match status" value="1"/>
</dbReference>
<protein>
    <recommendedName>
        <fullName evidence="2">Tyrosine-protein phosphatase domain-containing protein</fullName>
    </recommendedName>
</protein>
<feature type="compositionally biased region" description="Basic and acidic residues" evidence="1">
    <location>
        <begin position="89"/>
        <end position="101"/>
    </location>
</feature>
<dbReference type="AlphaFoldDB" id="A0A6A5H4W0"/>
<evidence type="ECO:0000313" key="4">
    <source>
        <dbReference type="Proteomes" id="UP000483820"/>
    </source>
</evidence>
<dbReference type="GO" id="GO:0004725">
    <property type="term" value="F:protein tyrosine phosphatase activity"/>
    <property type="evidence" value="ECO:0007669"/>
    <property type="project" value="InterPro"/>
</dbReference>
<evidence type="ECO:0000313" key="3">
    <source>
        <dbReference type="EMBL" id="KAF1761784.1"/>
    </source>
</evidence>
<dbReference type="KEGG" id="crq:GCK72_010040"/>